<dbReference type="Proteomes" id="UP000655830">
    <property type="component" value="Unassembled WGS sequence"/>
</dbReference>
<dbReference type="EMBL" id="JACRSY010000015">
    <property type="protein sequence ID" value="MBC8579913.1"/>
    <property type="molecule type" value="Genomic_DNA"/>
</dbReference>
<dbReference type="InterPro" id="IPR014986">
    <property type="entry name" value="XkdN-like"/>
</dbReference>
<gene>
    <name evidence="1" type="ORF">H8718_10290</name>
</gene>
<protein>
    <submittedName>
        <fullName evidence="1">Phage portal protein</fullName>
    </submittedName>
</protein>
<dbReference type="Pfam" id="PF08890">
    <property type="entry name" value="Phage_TAC_5"/>
    <property type="match status" value="1"/>
</dbReference>
<keyword evidence="2" id="KW-1185">Reference proteome</keyword>
<evidence type="ECO:0000313" key="1">
    <source>
        <dbReference type="EMBL" id="MBC8579913.1"/>
    </source>
</evidence>
<name>A0A926EGL1_9FIRM</name>
<organism evidence="1 2">
    <name type="scientific">Zhenhengia yiwuensis</name>
    <dbReference type="NCBI Taxonomy" id="2763666"/>
    <lineage>
        <taxon>Bacteria</taxon>
        <taxon>Bacillati</taxon>
        <taxon>Bacillota</taxon>
        <taxon>Clostridia</taxon>
        <taxon>Lachnospirales</taxon>
        <taxon>Lachnospiraceae</taxon>
        <taxon>Zhenhengia</taxon>
    </lineage>
</organism>
<dbReference type="InterPro" id="IPR038559">
    <property type="entry name" value="XkdN-like_sf"/>
</dbReference>
<accession>A0A926EGL1</accession>
<reference evidence="1" key="1">
    <citation type="submission" date="2020-08" db="EMBL/GenBank/DDBJ databases">
        <title>Genome public.</title>
        <authorList>
            <person name="Liu C."/>
            <person name="Sun Q."/>
        </authorList>
    </citation>
    <scope>NUCLEOTIDE SEQUENCE</scope>
    <source>
        <strain evidence="1">NSJ-12</strain>
    </source>
</reference>
<dbReference type="Gene3D" id="3.30.2220.30">
    <property type="match status" value="1"/>
</dbReference>
<sequence length="128" mass="14533">MSIIDLLLETDVEKLQAKHNKNYEIKRLSKVLGEKFVVTCYALTHEQVAHLGEISKTNTAMKLNAVLEACRIEGKRFNNKELMDKFGVVTPTDLLNKLFLPGELYELYEIINTLSGYSKDAVIEVKNS</sequence>
<comment type="caution">
    <text evidence="1">The sequence shown here is derived from an EMBL/GenBank/DDBJ whole genome shotgun (WGS) entry which is preliminary data.</text>
</comment>
<dbReference type="AlphaFoldDB" id="A0A926EGL1"/>
<evidence type="ECO:0000313" key="2">
    <source>
        <dbReference type="Proteomes" id="UP000655830"/>
    </source>
</evidence>
<proteinExistence type="predicted"/>
<dbReference type="RefSeq" id="WP_249332810.1">
    <property type="nucleotide sequence ID" value="NZ_JACRSY010000015.1"/>
</dbReference>